<name>A0A328ER63_9CHLR</name>
<dbReference type="EMBL" id="QGLD01000010">
    <property type="protein sequence ID" value="RAL70426.1"/>
    <property type="molecule type" value="Genomic_DNA"/>
</dbReference>
<dbReference type="AlphaFoldDB" id="A0A328ER63"/>
<sequence length="143" mass="15488">MLSSRPRLARTNRPPSIMVRSAAVSAAFILSISSIRRIEGSRPATRSQRPAFDVAEPTSQMAFSPPAFSMSQRKSVLARAGGPVRRMCTGFSARSEALRSSFTPSCPIISAKRESGAASFGSWRVWGGAFSADRRFFPSSLSR</sequence>
<evidence type="ECO:0000313" key="2">
    <source>
        <dbReference type="Proteomes" id="UP000248786"/>
    </source>
</evidence>
<organism evidence="1 2">
    <name type="scientific">Dehalococcoides mccartyi</name>
    <dbReference type="NCBI Taxonomy" id="61435"/>
    <lineage>
        <taxon>Bacteria</taxon>
        <taxon>Bacillati</taxon>
        <taxon>Chloroflexota</taxon>
        <taxon>Dehalococcoidia</taxon>
        <taxon>Dehalococcoidales</taxon>
        <taxon>Dehalococcoidaceae</taxon>
        <taxon>Dehalococcoides</taxon>
    </lineage>
</organism>
<proteinExistence type="predicted"/>
<reference evidence="1 2" key="1">
    <citation type="submission" date="2018-05" db="EMBL/GenBank/DDBJ databases">
        <title>Draft genome sequences of Dehalococcoides mccartyi strains RC and KS.</title>
        <authorList>
            <person name="Higgins S.A."/>
            <person name="Padilla-Crespo E."/>
            <person name="Loeffler F.E."/>
        </authorList>
    </citation>
    <scope>NUCLEOTIDE SEQUENCE [LARGE SCALE GENOMIC DNA]</scope>
    <source>
        <strain evidence="1 2">KS</strain>
    </source>
</reference>
<accession>A0A328ER63</accession>
<protein>
    <submittedName>
        <fullName evidence="1">Uncharacterized protein</fullName>
    </submittedName>
</protein>
<gene>
    <name evidence="1" type="ORF">C1G86_0970</name>
</gene>
<evidence type="ECO:0000313" key="1">
    <source>
        <dbReference type="EMBL" id="RAL70426.1"/>
    </source>
</evidence>
<comment type="caution">
    <text evidence="1">The sequence shown here is derived from an EMBL/GenBank/DDBJ whole genome shotgun (WGS) entry which is preliminary data.</text>
</comment>
<dbReference type="Proteomes" id="UP000248786">
    <property type="component" value="Unassembled WGS sequence"/>
</dbReference>